<dbReference type="GO" id="GO:0004557">
    <property type="term" value="F:alpha-galactosidase activity"/>
    <property type="evidence" value="ECO:0007669"/>
    <property type="project" value="UniProtKB-EC"/>
</dbReference>
<dbReference type="InterPro" id="IPR041233">
    <property type="entry name" value="Melibiase_C"/>
</dbReference>
<evidence type="ECO:0000256" key="14">
    <source>
        <dbReference type="SAM" id="SignalP"/>
    </source>
</evidence>
<name>A0A1J4JHD0_9EUKA</name>
<keyword evidence="11 13" id="KW-0326">Glycosidase</keyword>
<dbReference type="InterPro" id="IPR000111">
    <property type="entry name" value="Glyco_hydro_27/36_CS"/>
</dbReference>
<evidence type="ECO:0000256" key="2">
    <source>
        <dbReference type="ARBA" id="ARBA00004613"/>
    </source>
</evidence>
<dbReference type="EC" id="3.2.1.22" evidence="4 13"/>
<dbReference type="FunFam" id="3.20.20.70:FF:000197">
    <property type="entry name" value="Alpha-galactosidase"/>
    <property type="match status" value="1"/>
</dbReference>
<dbReference type="CDD" id="cd14792">
    <property type="entry name" value="GH27"/>
    <property type="match status" value="1"/>
</dbReference>
<accession>A0A1J4JHD0</accession>
<dbReference type="InterPro" id="IPR017853">
    <property type="entry name" value="GH"/>
</dbReference>
<dbReference type="PRINTS" id="PR00740">
    <property type="entry name" value="GLHYDRLASE27"/>
</dbReference>
<dbReference type="Proteomes" id="UP000179807">
    <property type="component" value="Unassembled WGS sequence"/>
</dbReference>
<dbReference type="PANTHER" id="PTHR11452">
    <property type="entry name" value="ALPHA-GALACTOSIDASE/ALPHA-N-ACETYLGALACTOSAMINIDASE"/>
    <property type="match status" value="1"/>
</dbReference>
<dbReference type="AlphaFoldDB" id="A0A1J4JHD0"/>
<evidence type="ECO:0000256" key="7">
    <source>
        <dbReference type="ARBA" id="ARBA00022801"/>
    </source>
</evidence>
<reference evidence="16" key="1">
    <citation type="submission" date="2016-10" db="EMBL/GenBank/DDBJ databases">
        <authorList>
            <person name="Benchimol M."/>
            <person name="Almeida L.G."/>
            <person name="Vasconcelos A.T."/>
            <person name="Perreira-Neves A."/>
            <person name="Rosa I.A."/>
            <person name="Tasca T."/>
            <person name="Bogo M.R."/>
            <person name="de Souza W."/>
        </authorList>
    </citation>
    <scope>NUCLEOTIDE SEQUENCE [LARGE SCALE GENOMIC DNA]</scope>
    <source>
        <strain evidence="16">K</strain>
    </source>
</reference>
<evidence type="ECO:0000256" key="4">
    <source>
        <dbReference type="ARBA" id="ARBA00012755"/>
    </source>
</evidence>
<dbReference type="PANTHER" id="PTHR11452:SF83">
    <property type="entry name" value="ALPHA-GALACTOSIDASE"/>
    <property type="match status" value="1"/>
</dbReference>
<protein>
    <recommendedName>
        <fullName evidence="4 13">Alpha-galactosidase</fullName>
        <ecNumber evidence="4 13">3.2.1.22</ecNumber>
    </recommendedName>
    <alternativeName>
        <fullName evidence="13">Melibiase</fullName>
    </alternativeName>
</protein>
<evidence type="ECO:0000256" key="6">
    <source>
        <dbReference type="ARBA" id="ARBA00022729"/>
    </source>
</evidence>
<comment type="catalytic activity">
    <reaction evidence="1 13">
        <text>Hydrolysis of terminal, non-reducing alpha-D-galactose residues in alpha-D-galactosides, including galactose oligosaccharides, galactomannans and galactolipids.</text>
        <dbReference type="EC" id="3.2.1.22"/>
    </reaction>
</comment>
<evidence type="ECO:0000256" key="9">
    <source>
        <dbReference type="ARBA" id="ARBA00023180"/>
    </source>
</evidence>
<comment type="caution">
    <text evidence="16">The sequence shown here is derived from an EMBL/GenBank/DDBJ whole genome shotgun (WGS) entry which is preliminary data.</text>
</comment>
<dbReference type="Gene3D" id="3.20.20.70">
    <property type="entry name" value="Aldolase class I"/>
    <property type="match status" value="1"/>
</dbReference>
<evidence type="ECO:0000256" key="12">
    <source>
        <dbReference type="ARBA" id="ARBA00023326"/>
    </source>
</evidence>
<gene>
    <name evidence="16" type="ORF">TRFO_01973</name>
</gene>
<evidence type="ECO:0000256" key="13">
    <source>
        <dbReference type="RuleBase" id="RU361168"/>
    </source>
</evidence>
<sequence>MLFTFLSLATCLDNGLAKTPPMGWASWEQFKCTINCWPFPSICISEDLFVQHIDRIVEDGYLDAGYEFVNIDDCWMKSKRDSKTNRLVEDSSRFPHGIKWLADYAHSKGVKLGIYNDFGSQTCSGYAGSEGYLIEDAKTFSEWGIDFLKMDGCYSNPLDQNDAYPGMMYFLNKTGRPMVYSCSWPAYNMEMDYSPIPEFCNLWRNYVPDIHPNWESISAIIDYWGNQESWIQLAGPGHWNDPDFILVGLKHGLTQIESETQFAMWAILAAPLIMSNDLRNIDDWAKEILLNKEIIAVDQDKLGIQGRRISKLEEQGQVWVRQLENNELAVALLNRGDSKIDITAVFESFSEHQTFAIRDLYQHEDLGEFTTNFTANDVPAHGVRMLRLVPK</sequence>
<keyword evidence="5" id="KW-0964">Secreted</keyword>
<comment type="similarity">
    <text evidence="3 13">Belongs to the glycosyl hydrolase 27 family.</text>
</comment>
<keyword evidence="8 13" id="KW-1015">Disulfide bond</keyword>
<dbReference type="Pfam" id="PF17801">
    <property type="entry name" value="Melibiase_C"/>
    <property type="match status" value="1"/>
</dbReference>
<evidence type="ECO:0000259" key="15">
    <source>
        <dbReference type="Pfam" id="PF17801"/>
    </source>
</evidence>
<dbReference type="GeneID" id="94825125"/>
<proteinExistence type="inferred from homology"/>
<evidence type="ECO:0000313" key="16">
    <source>
        <dbReference type="EMBL" id="OHS96885.1"/>
    </source>
</evidence>
<feature type="chain" id="PRO_5012498346" description="Alpha-galactosidase" evidence="14">
    <location>
        <begin position="18"/>
        <end position="391"/>
    </location>
</feature>
<evidence type="ECO:0000256" key="11">
    <source>
        <dbReference type="ARBA" id="ARBA00023295"/>
    </source>
</evidence>
<dbReference type="InterPro" id="IPR002241">
    <property type="entry name" value="Glyco_hydro_27"/>
</dbReference>
<dbReference type="VEuPathDB" id="TrichDB:TRFO_01973"/>
<evidence type="ECO:0000256" key="10">
    <source>
        <dbReference type="ARBA" id="ARBA00023277"/>
    </source>
</evidence>
<dbReference type="Pfam" id="PF16499">
    <property type="entry name" value="Melibiase_2"/>
    <property type="match status" value="1"/>
</dbReference>
<evidence type="ECO:0000256" key="5">
    <source>
        <dbReference type="ARBA" id="ARBA00022525"/>
    </source>
</evidence>
<dbReference type="InterPro" id="IPR013780">
    <property type="entry name" value="Glyco_hydro_b"/>
</dbReference>
<dbReference type="GO" id="GO:0005737">
    <property type="term" value="C:cytoplasm"/>
    <property type="evidence" value="ECO:0007669"/>
    <property type="project" value="TreeGrafter"/>
</dbReference>
<feature type="signal peptide" evidence="14">
    <location>
        <begin position="1"/>
        <end position="17"/>
    </location>
</feature>
<evidence type="ECO:0000256" key="3">
    <source>
        <dbReference type="ARBA" id="ARBA00009743"/>
    </source>
</evidence>
<keyword evidence="12" id="KW-0624">Polysaccharide degradation</keyword>
<organism evidence="16 17">
    <name type="scientific">Tritrichomonas foetus</name>
    <dbReference type="NCBI Taxonomy" id="1144522"/>
    <lineage>
        <taxon>Eukaryota</taxon>
        <taxon>Metamonada</taxon>
        <taxon>Parabasalia</taxon>
        <taxon>Tritrichomonadida</taxon>
        <taxon>Tritrichomonadidae</taxon>
        <taxon>Tritrichomonas</taxon>
    </lineage>
</organism>
<dbReference type="GO" id="GO:0016139">
    <property type="term" value="P:glycoside catabolic process"/>
    <property type="evidence" value="ECO:0007669"/>
    <property type="project" value="TreeGrafter"/>
</dbReference>
<keyword evidence="17" id="KW-1185">Reference proteome</keyword>
<dbReference type="GO" id="GO:0005576">
    <property type="term" value="C:extracellular region"/>
    <property type="evidence" value="ECO:0007669"/>
    <property type="project" value="UniProtKB-SubCell"/>
</dbReference>
<evidence type="ECO:0000313" key="17">
    <source>
        <dbReference type="Proteomes" id="UP000179807"/>
    </source>
</evidence>
<dbReference type="RefSeq" id="XP_068350022.1">
    <property type="nucleotide sequence ID" value="XM_068490421.1"/>
</dbReference>
<dbReference type="InterPro" id="IPR013785">
    <property type="entry name" value="Aldolase_TIM"/>
</dbReference>
<dbReference type="Gene3D" id="2.60.40.1180">
    <property type="entry name" value="Golgi alpha-mannosidase II"/>
    <property type="match status" value="1"/>
</dbReference>
<feature type="domain" description="Alpha galactosidase C-terminal" evidence="15">
    <location>
        <begin position="315"/>
        <end position="388"/>
    </location>
</feature>
<evidence type="ECO:0000256" key="8">
    <source>
        <dbReference type="ARBA" id="ARBA00023157"/>
    </source>
</evidence>
<keyword evidence="6 14" id="KW-0732">Signal</keyword>
<dbReference type="PROSITE" id="PS00512">
    <property type="entry name" value="ALPHA_GALACTOSIDASE"/>
    <property type="match status" value="1"/>
</dbReference>
<keyword evidence="10" id="KW-0119">Carbohydrate metabolism</keyword>
<keyword evidence="9" id="KW-0325">Glycoprotein</keyword>
<dbReference type="SUPFAM" id="SSF51011">
    <property type="entry name" value="Glycosyl hydrolase domain"/>
    <property type="match status" value="1"/>
</dbReference>
<dbReference type="GO" id="GO:0000272">
    <property type="term" value="P:polysaccharide catabolic process"/>
    <property type="evidence" value="ECO:0007669"/>
    <property type="project" value="UniProtKB-KW"/>
</dbReference>
<dbReference type="OrthoDB" id="5795902at2759"/>
<dbReference type="GO" id="GO:0009311">
    <property type="term" value="P:oligosaccharide metabolic process"/>
    <property type="evidence" value="ECO:0007669"/>
    <property type="project" value="TreeGrafter"/>
</dbReference>
<dbReference type="EMBL" id="MLAK01001148">
    <property type="protein sequence ID" value="OHS96885.1"/>
    <property type="molecule type" value="Genomic_DNA"/>
</dbReference>
<dbReference type="SUPFAM" id="SSF51445">
    <property type="entry name" value="(Trans)glycosidases"/>
    <property type="match status" value="1"/>
</dbReference>
<dbReference type="FunFam" id="2.60.40.1180:FF:000008">
    <property type="entry name" value="Alpha-galactosidase"/>
    <property type="match status" value="1"/>
</dbReference>
<keyword evidence="7 13" id="KW-0378">Hydrolase</keyword>
<evidence type="ECO:0000256" key="1">
    <source>
        <dbReference type="ARBA" id="ARBA00001255"/>
    </source>
</evidence>
<comment type="subcellular location">
    <subcellularLocation>
        <location evidence="2">Secreted</location>
    </subcellularLocation>
</comment>